<sequence>MTLQARIDPAIAPLAGGIVAAFAAGAAGPLRAGAQIPSSYATFTLELGEGGTLLITTPDFSSPESYRNATTDDLTAALWTHAAQTTMVRQAELEPQRTRAGATIAIQRAAMEALVMGTPVLCLMERIPSADGEERLADGTVRSGWFITSPVAQTGEERAILNIDAGELQACDPIFAPYYALPDHVLLEFAGGRLAAGHLLDPVLFDEAASQSTAMTMGDLLGSGTVSRPLFTDA</sequence>
<evidence type="ECO:0000313" key="1">
    <source>
        <dbReference type="EMBL" id="QBF46249.1"/>
    </source>
</evidence>
<protein>
    <submittedName>
        <fullName evidence="1">Uncharacterized protein</fullName>
    </submittedName>
</protein>
<evidence type="ECO:0000313" key="2">
    <source>
        <dbReference type="Proteomes" id="UP000290408"/>
    </source>
</evidence>
<dbReference type="RefSeq" id="WP_130629473.1">
    <property type="nucleotide sequence ID" value="NZ_CP036164.1"/>
</dbReference>
<gene>
    <name evidence="1" type="ORF">EXU32_08280</name>
</gene>
<name>A0A4P6MTA1_9MICO</name>
<accession>A0A4P6MTA1</accession>
<dbReference type="OrthoDB" id="4867848at2"/>
<keyword evidence="2" id="KW-1185">Reference proteome</keyword>
<dbReference type="EMBL" id="CP036164">
    <property type="protein sequence ID" value="QBF46249.1"/>
    <property type="molecule type" value="Genomic_DNA"/>
</dbReference>
<proteinExistence type="predicted"/>
<dbReference type="AlphaFoldDB" id="A0A4P6MTA1"/>
<organism evidence="1 2">
    <name type="scientific">Janibacter limosus</name>
    <dbReference type="NCBI Taxonomy" id="53458"/>
    <lineage>
        <taxon>Bacteria</taxon>
        <taxon>Bacillati</taxon>
        <taxon>Actinomycetota</taxon>
        <taxon>Actinomycetes</taxon>
        <taxon>Micrococcales</taxon>
        <taxon>Intrasporangiaceae</taxon>
        <taxon>Janibacter</taxon>
    </lineage>
</organism>
<dbReference type="Proteomes" id="UP000290408">
    <property type="component" value="Chromosome"/>
</dbReference>
<reference evidence="1 2" key="1">
    <citation type="submission" date="2019-02" db="EMBL/GenBank/DDBJ databases">
        <title>Genomic data mining of an Antarctic deep-sea actinobacterium, Janibacterlimosus P3-3-X1.</title>
        <authorList>
            <person name="Liao L."/>
            <person name="Chen B."/>
        </authorList>
    </citation>
    <scope>NUCLEOTIDE SEQUENCE [LARGE SCALE GENOMIC DNA]</scope>
    <source>
        <strain evidence="1 2">P3-3-X1</strain>
    </source>
</reference>
<dbReference type="STRING" id="1216970.GCA_001570985_02096"/>
<dbReference type="KEGG" id="jli:EXU32_08280"/>